<dbReference type="HOGENOM" id="CLU_013985_18_3_6"/>
<gene>
    <name evidence="2" type="ordered locus">TERTU_0118</name>
</gene>
<dbReference type="KEGG" id="ttu:TERTU_0118"/>
<protein>
    <submittedName>
        <fullName evidence="2">Transcriptional repressor of sporulation, septation and degradative enzyme</fullName>
    </submittedName>
</protein>
<dbReference type="Proteomes" id="UP000009080">
    <property type="component" value="Chromosome"/>
</dbReference>
<dbReference type="RefSeq" id="WP_015818772.1">
    <property type="nucleotide sequence ID" value="NC_012997.1"/>
</dbReference>
<evidence type="ECO:0000259" key="1">
    <source>
        <dbReference type="PROSITE" id="PS51186"/>
    </source>
</evidence>
<dbReference type="SUPFAM" id="SSF55729">
    <property type="entry name" value="Acyl-CoA N-acyltransferases (Nat)"/>
    <property type="match status" value="1"/>
</dbReference>
<name>C5BKX2_TERTT</name>
<dbReference type="AlphaFoldDB" id="C5BKX2"/>
<keyword evidence="3" id="KW-1185">Reference proteome</keyword>
<sequence>MVIVKAKENDAAIIAAIGQSVWVNTYSTDGVVEAIANYVASEFTAQNVLAVIRSRNVYLLGKEKSFIGYAVVNPGNPSELETLYILPRFQRKGYGTQLMRYIINFYKNLSLSCWEHNTEALRFYSKNGLAECGECYFELEGEKHRNVIFCVE</sequence>
<dbReference type="GO" id="GO:0016747">
    <property type="term" value="F:acyltransferase activity, transferring groups other than amino-acyl groups"/>
    <property type="evidence" value="ECO:0007669"/>
    <property type="project" value="InterPro"/>
</dbReference>
<dbReference type="EMBL" id="CP001614">
    <property type="protein sequence ID" value="ACR12660.1"/>
    <property type="molecule type" value="Genomic_DNA"/>
</dbReference>
<evidence type="ECO:0000313" key="2">
    <source>
        <dbReference type="EMBL" id="ACR12660.1"/>
    </source>
</evidence>
<reference evidence="2 3" key="1">
    <citation type="journal article" date="2009" name="PLoS ONE">
        <title>The complete genome of Teredinibacter turnerae T7901: an intracellular endosymbiont of marine wood-boring bivalves (shipworms).</title>
        <authorList>
            <person name="Yang J.C."/>
            <person name="Madupu R."/>
            <person name="Durkin A.S."/>
            <person name="Ekborg N.A."/>
            <person name="Pedamallu C.S."/>
            <person name="Hostetler J.B."/>
            <person name="Radune D."/>
            <person name="Toms B.S."/>
            <person name="Henrissat B."/>
            <person name="Coutinho P.M."/>
            <person name="Schwarz S."/>
            <person name="Field L."/>
            <person name="Trindade-Silva A.E."/>
            <person name="Soares C.A.G."/>
            <person name="Elshahawi S."/>
            <person name="Hanora A."/>
            <person name="Schmidt E.W."/>
            <person name="Haygood M.G."/>
            <person name="Posfai J."/>
            <person name="Benner J."/>
            <person name="Madinger C."/>
            <person name="Nove J."/>
            <person name="Anton B."/>
            <person name="Chaudhary K."/>
            <person name="Foster J."/>
            <person name="Holman A."/>
            <person name="Kumar S."/>
            <person name="Lessard P.A."/>
            <person name="Luyten Y.A."/>
            <person name="Slatko B."/>
            <person name="Wood N."/>
            <person name="Wu B."/>
            <person name="Teplitski M."/>
            <person name="Mougous J.D."/>
            <person name="Ward N."/>
            <person name="Eisen J.A."/>
            <person name="Badger J.H."/>
            <person name="Distel D.L."/>
        </authorList>
    </citation>
    <scope>NUCLEOTIDE SEQUENCE [LARGE SCALE GENOMIC DNA]</scope>
    <source>
        <strain evidence="3">ATCC 39867 / T7901</strain>
    </source>
</reference>
<dbReference type="Pfam" id="PF00583">
    <property type="entry name" value="Acetyltransf_1"/>
    <property type="match status" value="1"/>
</dbReference>
<dbReference type="PROSITE" id="PS51186">
    <property type="entry name" value="GNAT"/>
    <property type="match status" value="1"/>
</dbReference>
<dbReference type="Gene3D" id="3.40.630.30">
    <property type="match status" value="1"/>
</dbReference>
<dbReference type="CDD" id="cd04301">
    <property type="entry name" value="NAT_SF"/>
    <property type="match status" value="1"/>
</dbReference>
<accession>C5BKX2</accession>
<dbReference type="OrthoDB" id="9796919at2"/>
<dbReference type="eggNOG" id="COG0456">
    <property type="taxonomic scope" value="Bacteria"/>
</dbReference>
<proteinExistence type="predicted"/>
<evidence type="ECO:0000313" key="3">
    <source>
        <dbReference type="Proteomes" id="UP000009080"/>
    </source>
</evidence>
<dbReference type="InterPro" id="IPR016181">
    <property type="entry name" value="Acyl_CoA_acyltransferase"/>
</dbReference>
<dbReference type="InterPro" id="IPR000182">
    <property type="entry name" value="GNAT_dom"/>
</dbReference>
<dbReference type="STRING" id="377629.TERTU_0118"/>
<organism evidence="2 3">
    <name type="scientific">Teredinibacter turnerae (strain ATCC 39867 / T7901)</name>
    <dbReference type="NCBI Taxonomy" id="377629"/>
    <lineage>
        <taxon>Bacteria</taxon>
        <taxon>Pseudomonadati</taxon>
        <taxon>Pseudomonadota</taxon>
        <taxon>Gammaproteobacteria</taxon>
        <taxon>Cellvibrionales</taxon>
        <taxon>Cellvibrionaceae</taxon>
        <taxon>Teredinibacter</taxon>
    </lineage>
</organism>
<feature type="domain" description="N-acetyltransferase" evidence="1">
    <location>
        <begin position="1"/>
        <end position="152"/>
    </location>
</feature>